<accession>A0A366E1B6</accession>
<name>A0A366E1B6_9NOCA</name>
<sequence length="239" mass="25988">MPDFAAYDTRHYRTVDVVTGYDSWSDTYEDSVPDAMDLAVLDRLLPPDPLAPPHPAAARRVADLGCGTGRTAAWLRARGVTGEIDGVDLSPGMLARASERGAHTTLTEGDVRDTGLPTGVYDLVVSSLIDEHLPDLGPFYAEARRLVRPGGTFLLASYHPHFAMASGMPTHYTDDSGESVAITTHVHPVGDQIRAGLANGWTLTDMVESLVDDHWITAKPKWERFRGHPVSAAYVWRAA</sequence>
<dbReference type="AlphaFoldDB" id="A0A366E1B6"/>
<reference evidence="2 3" key="1">
    <citation type="submission" date="2018-06" db="EMBL/GenBank/DDBJ databases">
        <title>Genomic Encyclopedia of Type Strains, Phase IV (KMG-IV): sequencing the most valuable type-strain genomes for metagenomic binning, comparative biology and taxonomic classification.</title>
        <authorList>
            <person name="Goeker M."/>
        </authorList>
    </citation>
    <scope>NUCLEOTIDE SEQUENCE [LARGE SCALE GENOMIC DNA]</scope>
    <source>
        <strain evidence="2 3">DSM 44599</strain>
    </source>
</reference>
<dbReference type="EMBL" id="QNRE01000001">
    <property type="protein sequence ID" value="RBO96171.1"/>
    <property type="molecule type" value="Genomic_DNA"/>
</dbReference>
<dbReference type="InterPro" id="IPR029063">
    <property type="entry name" value="SAM-dependent_MTases_sf"/>
</dbReference>
<dbReference type="OrthoDB" id="189743at2"/>
<comment type="caution">
    <text evidence="2">The sequence shown here is derived from an EMBL/GenBank/DDBJ whole genome shotgun (WGS) entry which is preliminary data.</text>
</comment>
<dbReference type="STRING" id="1210090.GCA_001613185_03283"/>
<feature type="domain" description="Methyltransferase type 11" evidence="1">
    <location>
        <begin position="63"/>
        <end position="154"/>
    </location>
</feature>
<dbReference type="GO" id="GO:0008757">
    <property type="term" value="F:S-adenosylmethionine-dependent methyltransferase activity"/>
    <property type="evidence" value="ECO:0007669"/>
    <property type="project" value="InterPro"/>
</dbReference>
<dbReference type="CDD" id="cd02440">
    <property type="entry name" value="AdoMet_MTases"/>
    <property type="match status" value="1"/>
</dbReference>
<evidence type="ECO:0000313" key="2">
    <source>
        <dbReference type="EMBL" id="RBO96171.1"/>
    </source>
</evidence>
<dbReference type="PANTHER" id="PTHR43861">
    <property type="entry name" value="TRANS-ACONITATE 2-METHYLTRANSFERASE-RELATED"/>
    <property type="match status" value="1"/>
</dbReference>
<dbReference type="Pfam" id="PF08241">
    <property type="entry name" value="Methyltransf_11"/>
    <property type="match status" value="1"/>
</dbReference>
<dbReference type="Proteomes" id="UP000252586">
    <property type="component" value="Unassembled WGS sequence"/>
</dbReference>
<gene>
    <name evidence="2" type="ORF">DFR74_101182</name>
</gene>
<evidence type="ECO:0000259" key="1">
    <source>
        <dbReference type="Pfam" id="PF08241"/>
    </source>
</evidence>
<keyword evidence="3" id="KW-1185">Reference proteome</keyword>
<dbReference type="RefSeq" id="WP_067509569.1">
    <property type="nucleotide sequence ID" value="NZ_CP107943.1"/>
</dbReference>
<organism evidence="2 3">
    <name type="scientific">Nocardia puris</name>
    <dbReference type="NCBI Taxonomy" id="208602"/>
    <lineage>
        <taxon>Bacteria</taxon>
        <taxon>Bacillati</taxon>
        <taxon>Actinomycetota</taxon>
        <taxon>Actinomycetes</taxon>
        <taxon>Mycobacteriales</taxon>
        <taxon>Nocardiaceae</taxon>
        <taxon>Nocardia</taxon>
    </lineage>
</organism>
<dbReference type="SUPFAM" id="SSF53335">
    <property type="entry name" value="S-adenosyl-L-methionine-dependent methyltransferases"/>
    <property type="match status" value="1"/>
</dbReference>
<evidence type="ECO:0000313" key="3">
    <source>
        <dbReference type="Proteomes" id="UP000252586"/>
    </source>
</evidence>
<keyword evidence="2" id="KW-0808">Transferase</keyword>
<dbReference type="Gene3D" id="3.40.50.150">
    <property type="entry name" value="Vaccinia Virus protein VP39"/>
    <property type="match status" value="1"/>
</dbReference>
<dbReference type="InterPro" id="IPR013216">
    <property type="entry name" value="Methyltransf_11"/>
</dbReference>
<dbReference type="GO" id="GO:0032259">
    <property type="term" value="P:methylation"/>
    <property type="evidence" value="ECO:0007669"/>
    <property type="project" value="UniProtKB-KW"/>
</dbReference>
<dbReference type="PANTHER" id="PTHR43861:SF1">
    <property type="entry name" value="TRANS-ACONITATE 2-METHYLTRANSFERASE"/>
    <property type="match status" value="1"/>
</dbReference>
<proteinExistence type="predicted"/>
<keyword evidence="2" id="KW-0489">Methyltransferase</keyword>
<protein>
    <submittedName>
        <fullName evidence="2">Methyltransferase family protein</fullName>
    </submittedName>
</protein>